<feature type="non-terminal residue" evidence="1">
    <location>
        <position position="1"/>
    </location>
</feature>
<comment type="caution">
    <text evidence="1">The sequence shown here is derived from an EMBL/GenBank/DDBJ whole genome shotgun (WGS) entry which is preliminary data.</text>
</comment>
<dbReference type="Gene3D" id="1.10.1660.10">
    <property type="match status" value="1"/>
</dbReference>
<keyword evidence="2" id="KW-1185">Reference proteome</keyword>
<reference evidence="1" key="1">
    <citation type="submission" date="2022-02" db="EMBL/GenBank/DDBJ databases">
        <title>Aestuariibaculum sp., a marine bacterium isolated from sediment in Guangxi.</title>
        <authorList>
            <person name="Ying J."/>
        </authorList>
    </citation>
    <scope>NUCLEOTIDE SEQUENCE</scope>
    <source>
        <strain evidence="1">L182</strain>
    </source>
</reference>
<accession>A0ABS9RNF6</accession>
<evidence type="ECO:0000313" key="2">
    <source>
        <dbReference type="Proteomes" id="UP001156141"/>
    </source>
</evidence>
<organism evidence="1 2">
    <name type="scientific">Aestuariibaculum lutulentum</name>
    <dbReference type="NCBI Taxonomy" id="2920935"/>
    <lineage>
        <taxon>Bacteria</taxon>
        <taxon>Pseudomonadati</taxon>
        <taxon>Bacteroidota</taxon>
        <taxon>Flavobacteriia</taxon>
        <taxon>Flavobacteriales</taxon>
        <taxon>Flavobacteriaceae</taxon>
    </lineage>
</organism>
<evidence type="ECO:0000313" key="1">
    <source>
        <dbReference type="EMBL" id="MCH4554462.1"/>
    </source>
</evidence>
<name>A0ABS9RNF6_9FLAO</name>
<dbReference type="Proteomes" id="UP001156141">
    <property type="component" value="Unassembled WGS sequence"/>
</dbReference>
<sequence>RVDEIVEQISDLQRNDLDAWIREALISPQEDGGDLVFSEMEYARIRLICTLHYDLEVNADSLPIVVSLVDQLHQARQ</sequence>
<protein>
    <submittedName>
        <fullName evidence="1">Chaperone modulator CbpM</fullName>
    </submittedName>
</protein>
<feature type="non-terminal residue" evidence="1">
    <location>
        <position position="77"/>
    </location>
</feature>
<proteinExistence type="predicted"/>
<dbReference type="EMBL" id="JAKVQD010000392">
    <property type="protein sequence ID" value="MCH4554462.1"/>
    <property type="molecule type" value="Genomic_DNA"/>
</dbReference>
<gene>
    <name evidence="1" type="ORF">MKW35_17715</name>
</gene>